<proteinExistence type="predicted"/>
<name>A0A162C7F0_9GAMM</name>
<reference evidence="2 3" key="1">
    <citation type="submission" date="2013-07" db="EMBL/GenBank/DDBJ databases">
        <title>Comparative Genomic and Metabolomic Analysis of Twelve Strains of Pseudoalteromonas luteoviolacea.</title>
        <authorList>
            <person name="Vynne N.G."/>
            <person name="Mansson M."/>
            <person name="Gram L."/>
        </authorList>
    </citation>
    <scope>NUCLEOTIDE SEQUENCE [LARGE SCALE GENOMIC DNA]</scope>
    <source>
        <strain evidence="2 3">S4060-1</strain>
    </source>
</reference>
<evidence type="ECO:0000313" key="3">
    <source>
        <dbReference type="Proteomes" id="UP000076661"/>
    </source>
</evidence>
<dbReference type="RefSeq" id="WP_063382176.1">
    <property type="nucleotide sequence ID" value="NZ_AUXX01000034.1"/>
</dbReference>
<dbReference type="AlphaFoldDB" id="A0A162C7F0"/>
<dbReference type="EMBL" id="AUXX01000034">
    <property type="protein sequence ID" value="KZN63393.1"/>
    <property type="molecule type" value="Genomic_DNA"/>
</dbReference>
<evidence type="ECO:0000313" key="2">
    <source>
        <dbReference type="EMBL" id="KZN63393.1"/>
    </source>
</evidence>
<dbReference type="PATRIC" id="fig|1365257.3.peg.3800"/>
<gene>
    <name evidence="2" type="ORF">N478_03830</name>
</gene>
<protein>
    <recommendedName>
        <fullName evidence="4">Type 4 secretion system PilS N-terminal domain-containing protein</fullName>
    </recommendedName>
</protein>
<sequence length="151" mass="15935">MKFNSRLKSFCKEGGFLSLELGAVLGVVVIASALAVSRSDMVAAKGDEKALVEDIGLIIEGARQAAYSEENRFEDVTIEKLSELRLVPERWGDGSNANPHNGSYDLSDSTATSLVVTASGLNSDLCTRGAEIINKNFTATCSGDTVTVTAS</sequence>
<evidence type="ECO:0000256" key="1">
    <source>
        <dbReference type="SAM" id="Phobius"/>
    </source>
</evidence>
<feature type="transmembrane region" description="Helical" evidence="1">
    <location>
        <begin position="15"/>
        <end position="36"/>
    </location>
</feature>
<evidence type="ECO:0008006" key="4">
    <source>
        <dbReference type="Google" id="ProtNLM"/>
    </source>
</evidence>
<accession>A0A162C7F0</accession>
<dbReference type="Proteomes" id="UP000076661">
    <property type="component" value="Unassembled WGS sequence"/>
</dbReference>
<keyword evidence="1" id="KW-0812">Transmembrane</keyword>
<keyword evidence="1" id="KW-0472">Membrane</keyword>
<keyword evidence="1" id="KW-1133">Transmembrane helix</keyword>
<organism evidence="2 3">
    <name type="scientific">Pseudoalteromonas luteoviolacea S4060-1</name>
    <dbReference type="NCBI Taxonomy" id="1365257"/>
    <lineage>
        <taxon>Bacteria</taxon>
        <taxon>Pseudomonadati</taxon>
        <taxon>Pseudomonadota</taxon>
        <taxon>Gammaproteobacteria</taxon>
        <taxon>Alteromonadales</taxon>
        <taxon>Pseudoalteromonadaceae</taxon>
        <taxon>Pseudoalteromonas</taxon>
    </lineage>
</organism>
<comment type="caution">
    <text evidence="2">The sequence shown here is derived from an EMBL/GenBank/DDBJ whole genome shotgun (WGS) entry which is preliminary data.</text>
</comment>